<proteinExistence type="predicted"/>
<name>A0ACD5BPI4_9PSEU</name>
<evidence type="ECO:0000313" key="2">
    <source>
        <dbReference type="Proteomes" id="UP001456344"/>
    </source>
</evidence>
<organism evidence="1 2">
    <name type="scientific">Amycolatopsis coloradensis</name>
    <dbReference type="NCBI Taxonomy" id="76021"/>
    <lineage>
        <taxon>Bacteria</taxon>
        <taxon>Bacillati</taxon>
        <taxon>Actinomycetota</taxon>
        <taxon>Actinomycetes</taxon>
        <taxon>Pseudonocardiales</taxon>
        <taxon>Pseudonocardiaceae</taxon>
        <taxon>Amycolatopsis</taxon>
    </lineage>
</organism>
<evidence type="ECO:0000313" key="1">
    <source>
        <dbReference type="EMBL" id="WYW19640.1"/>
    </source>
</evidence>
<accession>A0ACD5BPI4</accession>
<protein>
    <submittedName>
        <fullName evidence="1">Uncharacterized protein</fullName>
    </submittedName>
</protein>
<reference evidence="1" key="1">
    <citation type="submission" date="2023-10" db="EMBL/GenBank/DDBJ databases">
        <title>Whole genome sequencing of actinobacterial strain Amycolatopsis sp. (BCA-696) identifies the underlying plant growth-promoting genes.</title>
        <authorList>
            <person name="Gandham P."/>
            <person name="Vadla N."/>
            <person name="Saji A."/>
            <person name="Srinivas V."/>
            <person name="Ruperao P."/>
            <person name="Selvanayagam S."/>
            <person name="Saxena R.K."/>
            <person name="Rathore A."/>
            <person name="Gopalakrishnan S."/>
            <person name="Thakur V."/>
        </authorList>
    </citation>
    <scope>NUCLEOTIDE SEQUENCE</scope>
    <source>
        <strain evidence="1">BCA-696</strain>
    </source>
</reference>
<gene>
    <name evidence="1" type="ORF">LCL61_29255</name>
</gene>
<dbReference type="Proteomes" id="UP001456344">
    <property type="component" value="Chromosome"/>
</dbReference>
<keyword evidence="2" id="KW-1185">Reference proteome</keyword>
<sequence length="77" mass="8635">MTDAHTIGDISSGQLEGRLAALTDRLARSYPAVPPDTVIRLVLNESGRFTYARVRSFVHILVERAARKQLDQRLTRS</sequence>
<dbReference type="EMBL" id="CP150484">
    <property type="protein sequence ID" value="WYW19640.1"/>
    <property type="molecule type" value="Genomic_DNA"/>
</dbReference>